<reference evidence="3 4" key="1">
    <citation type="submission" date="2017-02" db="EMBL/GenBank/DDBJ databases">
        <title>Ketogulonicigenium robustum SPU B003 Genome sequencing and assembly.</title>
        <authorList>
            <person name="Li Y."/>
            <person name="Liu L."/>
            <person name="Wang C."/>
            <person name="Zhang M."/>
            <person name="Zhang T."/>
            <person name="Zhang Y."/>
        </authorList>
    </citation>
    <scope>NUCLEOTIDE SEQUENCE [LARGE SCALE GENOMIC DNA]</scope>
    <source>
        <strain evidence="3 4">SPU_B003</strain>
    </source>
</reference>
<dbReference type="SUPFAM" id="SSF53850">
    <property type="entry name" value="Periplasmic binding protein-like II"/>
    <property type="match status" value="1"/>
</dbReference>
<dbReference type="KEGG" id="kro:BVG79_01322"/>
<dbReference type="RefSeq" id="WP_085786174.1">
    <property type="nucleotide sequence ID" value="NZ_CP019937.1"/>
</dbReference>
<dbReference type="Pfam" id="PF13343">
    <property type="entry name" value="SBP_bac_6"/>
    <property type="match status" value="1"/>
</dbReference>
<dbReference type="PANTHER" id="PTHR30006:SF2">
    <property type="entry name" value="ABC TRANSPORTER SUBSTRATE-BINDING PROTEIN"/>
    <property type="match status" value="1"/>
</dbReference>
<feature type="signal peptide" evidence="2">
    <location>
        <begin position="1"/>
        <end position="21"/>
    </location>
</feature>
<dbReference type="PANTHER" id="PTHR30006">
    <property type="entry name" value="THIAMINE-BINDING PERIPLASMIC PROTEIN-RELATED"/>
    <property type="match status" value="1"/>
</dbReference>
<evidence type="ECO:0000313" key="3">
    <source>
        <dbReference type="EMBL" id="ARO14668.1"/>
    </source>
</evidence>
<sequence length="338" mass="36259">MKSVTSLSAIVLALGAGMAHAETFTISWWGYNGDKLQENIIDPFKEICGCEIEFETGNNADRLGKLAARGGQGIDIIYLTDSFSQQGIEQGLFQPIDASKIPNLENIYEIGRDPQGGYGPAYTIGRVGIAYDTARAEPLTSWNDLWRADLASSVTLPGITTTAGPMVVTLAGQHAGVDAFADPDAAFAAIEELKVNSAKNYNTGSEMVNLISTGEASVAIAQDFTFASLTAAVPTMQWATLEEGDIATLNTVNIPTGAANTELAYQFINFILSQEVQQKNAEQGVDAPINSEVLLEPEQAALWTYGADAVNALNRIDYAAMNAAKADWIERWNEIFGM</sequence>
<feature type="chain" id="PRO_5012325881" evidence="2">
    <location>
        <begin position="22"/>
        <end position="338"/>
    </location>
</feature>
<evidence type="ECO:0000256" key="1">
    <source>
        <dbReference type="ARBA" id="ARBA00022729"/>
    </source>
</evidence>
<dbReference type="Proteomes" id="UP000242447">
    <property type="component" value="Chromosome"/>
</dbReference>
<name>A0A1W6NZI5_9RHOB</name>
<keyword evidence="4" id="KW-1185">Reference proteome</keyword>
<gene>
    <name evidence="3" type="primary">potD</name>
    <name evidence="3" type="ORF">BVG79_01322</name>
</gene>
<dbReference type="GO" id="GO:0030976">
    <property type="term" value="F:thiamine pyrophosphate binding"/>
    <property type="evidence" value="ECO:0007669"/>
    <property type="project" value="TreeGrafter"/>
</dbReference>
<dbReference type="GO" id="GO:0030288">
    <property type="term" value="C:outer membrane-bounded periplasmic space"/>
    <property type="evidence" value="ECO:0007669"/>
    <property type="project" value="TreeGrafter"/>
</dbReference>
<protein>
    <submittedName>
        <fullName evidence="3">Extracellular solute-binding protein family 1</fullName>
    </submittedName>
</protein>
<dbReference type="GO" id="GO:0015888">
    <property type="term" value="P:thiamine transport"/>
    <property type="evidence" value="ECO:0007669"/>
    <property type="project" value="TreeGrafter"/>
</dbReference>
<proteinExistence type="predicted"/>
<organism evidence="3 4">
    <name type="scientific">Ketogulonicigenium robustum</name>
    <dbReference type="NCBI Taxonomy" id="92947"/>
    <lineage>
        <taxon>Bacteria</taxon>
        <taxon>Pseudomonadati</taxon>
        <taxon>Pseudomonadota</taxon>
        <taxon>Alphaproteobacteria</taxon>
        <taxon>Rhodobacterales</taxon>
        <taxon>Roseobacteraceae</taxon>
        <taxon>Ketogulonicigenium</taxon>
    </lineage>
</organism>
<keyword evidence="1 2" id="KW-0732">Signal</keyword>
<dbReference type="STRING" id="92947.BVG79_01322"/>
<evidence type="ECO:0000313" key="4">
    <source>
        <dbReference type="Proteomes" id="UP000242447"/>
    </source>
</evidence>
<dbReference type="EMBL" id="CP019937">
    <property type="protein sequence ID" value="ARO14668.1"/>
    <property type="molecule type" value="Genomic_DNA"/>
</dbReference>
<evidence type="ECO:0000256" key="2">
    <source>
        <dbReference type="SAM" id="SignalP"/>
    </source>
</evidence>
<dbReference type="OrthoDB" id="9766989at2"/>
<dbReference type="Gene3D" id="3.40.190.10">
    <property type="entry name" value="Periplasmic binding protein-like II"/>
    <property type="match status" value="2"/>
</dbReference>
<accession>A0A1W6NZI5</accession>
<dbReference type="AlphaFoldDB" id="A0A1W6NZI5"/>
<dbReference type="GO" id="GO:0030975">
    <property type="term" value="F:thiamine binding"/>
    <property type="evidence" value="ECO:0007669"/>
    <property type="project" value="TreeGrafter"/>
</dbReference>